<keyword evidence="4" id="KW-1185">Reference proteome</keyword>
<evidence type="ECO:0000313" key="4">
    <source>
        <dbReference type="Proteomes" id="UP001527882"/>
    </source>
</evidence>
<keyword evidence="2" id="KW-1133">Transmembrane helix</keyword>
<gene>
    <name evidence="3" type="ORF">O9H85_28095</name>
</gene>
<dbReference type="EMBL" id="JAQAGZ010000022">
    <property type="protein sequence ID" value="MCZ8516186.1"/>
    <property type="molecule type" value="Genomic_DNA"/>
</dbReference>
<proteinExistence type="predicted"/>
<name>A0ABT4QHI0_9BACL</name>
<feature type="region of interest" description="Disordered" evidence="1">
    <location>
        <begin position="1"/>
        <end position="21"/>
    </location>
</feature>
<dbReference type="Proteomes" id="UP001527882">
    <property type="component" value="Unassembled WGS sequence"/>
</dbReference>
<reference evidence="3 4" key="1">
    <citation type="submission" date="2022-12" db="EMBL/GenBank/DDBJ databases">
        <title>Draft genome sequence of Paenibacillus sp. dW9.</title>
        <authorList>
            <person name="Choi E.-W."/>
            <person name="Kim D.-U."/>
        </authorList>
    </citation>
    <scope>NUCLEOTIDE SEQUENCE [LARGE SCALE GENOMIC DNA]</scope>
    <source>
        <strain evidence="4">dW9</strain>
    </source>
</reference>
<evidence type="ECO:0000256" key="2">
    <source>
        <dbReference type="SAM" id="Phobius"/>
    </source>
</evidence>
<sequence>MNPIDRELKEGLSGGPLTRSGFSEDLRRRIERRIDEQQVKPKKWMPWFGAVSTALIAVAVLIGGGLNGWFGPRGTNMAAGDDPASHLQQTAPASIAQAPEAKVRSAVLIGLRTDHPAEGRSPEYSTYRTILLGPEQGELGKIAEGPDILMPYRMDFWRIAPQRTVASGEESLTLASYPAAGGSKPKTPEPKPAGPLQRSEKLLFAGNRYLSLEQTESQKAQGQDMTYRSVWVKVLESLSGPAKQLQTFPAAPSEPHVSLKQVFGESSNTAMQRLKLSAPAKPGTAAPQADTAGESWTIARKQGAWVPMAATYDDRAELGMVSYRLLEVPLTLPEPVATYDRLTTDWNEIRQIRPGALDAFSSPNGEMTAVVSGSDIVIYPVQGRMLPAPLLSIGLSPNESVVMVQWAAEEPYIGLWKQKAKLLLENK</sequence>
<keyword evidence="2" id="KW-0812">Transmembrane</keyword>
<evidence type="ECO:0008006" key="5">
    <source>
        <dbReference type="Google" id="ProtNLM"/>
    </source>
</evidence>
<evidence type="ECO:0000313" key="3">
    <source>
        <dbReference type="EMBL" id="MCZ8516186.1"/>
    </source>
</evidence>
<organism evidence="3 4">
    <name type="scientific">Paenibacillus gyeongsangnamensis</name>
    <dbReference type="NCBI Taxonomy" id="3388067"/>
    <lineage>
        <taxon>Bacteria</taxon>
        <taxon>Bacillati</taxon>
        <taxon>Bacillota</taxon>
        <taxon>Bacilli</taxon>
        <taxon>Bacillales</taxon>
        <taxon>Paenibacillaceae</taxon>
        <taxon>Paenibacillus</taxon>
    </lineage>
</organism>
<comment type="caution">
    <text evidence="3">The sequence shown here is derived from an EMBL/GenBank/DDBJ whole genome shotgun (WGS) entry which is preliminary data.</text>
</comment>
<feature type="region of interest" description="Disordered" evidence="1">
    <location>
        <begin position="176"/>
        <end position="196"/>
    </location>
</feature>
<accession>A0ABT4QHI0</accession>
<keyword evidence="2" id="KW-0472">Membrane</keyword>
<evidence type="ECO:0000256" key="1">
    <source>
        <dbReference type="SAM" id="MobiDB-lite"/>
    </source>
</evidence>
<dbReference type="RefSeq" id="WP_269884719.1">
    <property type="nucleotide sequence ID" value="NZ_JAQAGZ010000022.1"/>
</dbReference>
<feature type="compositionally biased region" description="Basic and acidic residues" evidence="1">
    <location>
        <begin position="1"/>
        <end position="10"/>
    </location>
</feature>
<feature type="transmembrane region" description="Helical" evidence="2">
    <location>
        <begin position="47"/>
        <end position="70"/>
    </location>
</feature>
<protein>
    <recommendedName>
        <fullName evidence="5">MucB/RseB N-terminal domain-containing protein</fullName>
    </recommendedName>
</protein>